<dbReference type="RefSeq" id="WP_050668640.1">
    <property type="nucleotide sequence ID" value="NZ_LAIR01000002.1"/>
</dbReference>
<protein>
    <submittedName>
        <fullName evidence="4">Cobalt-precorrin-6X reductase</fullName>
    </submittedName>
</protein>
<dbReference type="NCBIfam" id="NF005968">
    <property type="entry name" value="PRK08057.1-2"/>
    <property type="match status" value="1"/>
</dbReference>
<keyword evidence="5" id="KW-1185">Reference proteome</keyword>
<dbReference type="PROSITE" id="PS51014">
    <property type="entry name" value="COBK_CBIJ"/>
    <property type="match status" value="1"/>
</dbReference>
<dbReference type="GO" id="GO:0016994">
    <property type="term" value="F:precorrin-6A reductase activity"/>
    <property type="evidence" value="ECO:0007669"/>
    <property type="project" value="InterPro"/>
</dbReference>
<evidence type="ECO:0000313" key="5">
    <source>
        <dbReference type="Proteomes" id="UP000037397"/>
    </source>
</evidence>
<evidence type="ECO:0000256" key="2">
    <source>
        <dbReference type="ARBA" id="ARBA00022573"/>
    </source>
</evidence>
<keyword evidence="3" id="KW-0560">Oxidoreductase</keyword>
<dbReference type="OrthoDB" id="5183775at2"/>
<sequence length="251" mass="27080">MTVLILGGTGEARELARLLVADGHDVVSSLAGAVREPRLPEGITRVGGFGGVDGLTRYLLTQRISAVVDATHPFAARISANAVTACRQLDVPLLRLARPGWSEHPAAATWHWVDDHVMAAATAADLGRRVLLTTGRQHLADLIPRLRQHQVIARVVDDPAMALPPTWKILRSRGPYYLENERDLLRRNAIDVLVTKDSGGAYTAPKLDAAADLSVPVVVVRRPQWPGQEVTAQVDTATGARDWALSAAARD</sequence>
<dbReference type="UniPathway" id="UPA00148"/>
<dbReference type="STRING" id="1631356.VV01_03300"/>
<organism evidence="4 5">
    <name type="scientific">Luteipulveratus halotolerans</name>
    <dbReference type="NCBI Taxonomy" id="1631356"/>
    <lineage>
        <taxon>Bacteria</taxon>
        <taxon>Bacillati</taxon>
        <taxon>Actinomycetota</taxon>
        <taxon>Actinomycetes</taxon>
        <taxon>Micrococcales</taxon>
        <taxon>Dermacoccaceae</taxon>
        <taxon>Luteipulveratus</taxon>
    </lineage>
</organism>
<dbReference type="PANTHER" id="PTHR36925:SF1">
    <property type="entry name" value="COBALT-PRECORRIN-6A REDUCTASE"/>
    <property type="match status" value="1"/>
</dbReference>
<keyword evidence="2" id="KW-0169">Cobalamin biosynthesis</keyword>
<dbReference type="InterPro" id="IPR003723">
    <property type="entry name" value="Precorrin-6x_reduct"/>
</dbReference>
<evidence type="ECO:0000256" key="1">
    <source>
        <dbReference type="ARBA" id="ARBA00004953"/>
    </source>
</evidence>
<evidence type="ECO:0000256" key="3">
    <source>
        <dbReference type="ARBA" id="ARBA00023002"/>
    </source>
</evidence>
<dbReference type="PATRIC" id="fig|1631356.3.peg.590"/>
<comment type="pathway">
    <text evidence="1">Cofactor biosynthesis; adenosylcobalamin biosynthesis.</text>
</comment>
<comment type="caution">
    <text evidence="4">The sequence shown here is derived from an EMBL/GenBank/DDBJ whole genome shotgun (WGS) entry which is preliminary data.</text>
</comment>
<dbReference type="Pfam" id="PF02571">
    <property type="entry name" value="CbiJ"/>
    <property type="match status" value="1"/>
</dbReference>
<gene>
    <name evidence="4" type="ORF">VV01_03300</name>
</gene>
<name>A0A0L6CET3_9MICO</name>
<dbReference type="EMBL" id="LAIR01000002">
    <property type="protein sequence ID" value="KNX36386.1"/>
    <property type="molecule type" value="Genomic_DNA"/>
</dbReference>
<dbReference type="GO" id="GO:0009236">
    <property type="term" value="P:cobalamin biosynthetic process"/>
    <property type="evidence" value="ECO:0007669"/>
    <property type="project" value="UniProtKB-UniPathway"/>
</dbReference>
<dbReference type="Proteomes" id="UP000037397">
    <property type="component" value="Unassembled WGS sequence"/>
</dbReference>
<dbReference type="AlphaFoldDB" id="A0A0L6CET3"/>
<dbReference type="PANTHER" id="PTHR36925">
    <property type="entry name" value="COBALT-PRECORRIN-6A REDUCTASE"/>
    <property type="match status" value="1"/>
</dbReference>
<reference evidence="5" key="1">
    <citation type="submission" date="2015-03" db="EMBL/GenBank/DDBJ databases">
        <title>Luteipulveratus halotolerans sp. nov., a novel actinobacterium (Dermacoccaceae) from Sarawak, Malaysia.</title>
        <authorList>
            <person name="Juboi H."/>
            <person name="Basik A."/>
            <person name="Shamsul S.S."/>
            <person name="Arnold P."/>
            <person name="Schmitt E.K."/>
            <person name="Sanglier J.-J."/>
            <person name="Yeo T."/>
        </authorList>
    </citation>
    <scope>NUCLEOTIDE SEQUENCE [LARGE SCALE GENOMIC DNA]</scope>
    <source>
        <strain evidence="5">C296001</strain>
    </source>
</reference>
<proteinExistence type="predicted"/>
<accession>A0A0L6CET3</accession>
<evidence type="ECO:0000313" key="4">
    <source>
        <dbReference type="EMBL" id="KNX36386.1"/>
    </source>
</evidence>
<dbReference type="NCBIfam" id="TIGR00715">
    <property type="entry name" value="precor6x_red"/>
    <property type="match status" value="1"/>
</dbReference>